<proteinExistence type="predicted"/>
<feature type="chain" id="PRO_5012924163" description="DUF1838 domain-containing protein" evidence="1">
    <location>
        <begin position="27"/>
        <end position="298"/>
    </location>
</feature>
<evidence type="ECO:0000313" key="2">
    <source>
        <dbReference type="EMBL" id="PCJ42652.1"/>
    </source>
</evidence>
<comment type="caution">
    <text evidence="2">The sequence shown here is derived from an EMBL/GenBank/DDBJ whole genome shotgun (WGS) entry which is preliminary data.</text>
</comment>
<evidence type="ECO:0000256" key="1">
    <source>
        <dbReference type="SAM" id="SignalP"/>
    </source>
</evidence>
<evidence type="ECO:0008006" key="4">
    <source>
        <dbReference type="Google" id="ProtNLM"/>
    </source>
</evidence>
<reference evidence="3" key="1">
    <citation type="submission" date="2017-08" db="EMBL/GenBank/DDBJ databases">
        <title>A dynamic microbial community with high functional redundancy inhabits the cold, oxic subseafloor aquifer.</title>
        <authorList>
            <person name="Tully B.J."/>
            <person name="Wheat C.G."/>
            <person name="Glazer B.T."/>
            <person name="Huber J.A."/>
        </authorList>
    </citation>
    <scope>NUCLEOTIDE SEQUENCE [LARGE SCALE GENOMIC DNA]</scope>
</reference>
<dbReference type="AlphaFoldDB" id="A0A2A5CFV7"/>
<evidence type="ECO:0000313" key="3">
    <source>
        <dbReference type="Proteomes" id="UP000228987"/>
    </source>
</evidence>
<accession>A0A2A5CFV7</accession>
<protein>
    <recommendedName>
        <fullName evidence="4">DUF1838 domain-containing protein</fullName>
    </recommendedName>
</protein>
<name>A0A2A5CFV7_9GAMM</name>
<feature type="signal peptide" evidence="1">
    <location>
        <begin position="1"/>
        <end position="26"/>
    </location>
</feature>
<gene>
    <name evidence="2" type="ORF">COA71_03865</name>
</gene>
<organism evidence="2 3">
    <name type="scientific">SAR86 cluster bacterium</name>
    <dbReference type="NCBI Taxonomy" id="2030880"/>
    <lineage>
        <taxon>Bacteria</taxon>
        <taxon>Pseudomonadati</taxon>
        <taxon>Pseudomonadota</taxon>
        <taxon>Gammaproteobacteria</taxon>
        <taxon>SAR86 cluster</taxon>
    </lineage>
</organism>
<keyword evidence="1" id="KW-0732">Signal</keyword>
<dbReference type="Proteomes" id="UP000228987">
    <property type="component" value="Unassembled WGS sequence"/>
</dbReference>
<sequence>MTFRNTSLFNALSLITFVLFSPNLLAQEIDFSGDWRPLYHEDLPERIPGPHLADYTGMPINDAARMRGDSYNPNRISVVSEYICRQHGGDYSMRGAADLQIDRVVDPSTQQAIAFTTRIGFMGMQRTIWLNNPERPADIAPHTFPGFSTGSFDGNMLNIYTTDFKESYLRRNGLAASSERTSTEHWVLHGDYLTVVTVIDDPVFMTEPMVRSQSWVRDVSARQAPTNCQVIQEIPVNALGQIVPHFLPDQNPWLLEFAERYRLPYSGVRGGIETMYPEYMDVMEAPTGDAEFCVEECM</sequence>
<dbReference type="EMBL" id="NVWI01000002">
    <property type="protein sequence ID" value="PCJ42652.1"/>
    <property type="molecule type" value="Genomic_DNA"/>
</dbReference>